<feature type="compositionally biased region" description="Basic residues" evidence="1">
    <location>
        <begin position="110"/>
        <end position="127"/>
    </location>
</feature>
<proteinExistence type="predicted"/>
<evidence type="ECO:0000256" key="1">
    <source>
        <dbReference type="SAM" id="MobiDB-lite"/>
    </source>
</evidence>
<dbReference type="AlphaFoldDB" id="A0AB34KEF1"/>
<name>A0AB34KEF1_PRYPA</name>
<sequence>MVKEHFANPQQRLAIKNRQKKVHRYKVYKEYKRTLSKEDVGTSSCPRPAAPHADPISSDPPPRGEPKPKKSKLGAMEAARRGFESKRRAREEEREAHLRVVQEQQQQRIAARKRRKTECSQHKRRTQRGQPVLSQQLNKLLSSMEK</sequence>
<dbReference type="InterPro" id="IPR013730">
    <property type="entry name" value="Fyv7/TAP26"/>
</dbReference>
<comment type="caution">
    <text evidence="2">The sequence shown here is derived from an EMBL/GenBank/DDBJ whole genome shotgun (WGS) entry which is preliminary data.</text>
</comment>
<feature type="compositionally biased region" description="Basic and acidic residues" evidence="1">
    <location>
        <begin position="27"/>
        <end position="40"/>
    </location>
</feature>
<evidence type="ECO:0008006" key="4">
    <source>
        <dbReference type="Google" id="ProtNLM"/>
    </source>
</evidence>
<dbReference type="Proteomes" id="UP001515480">
    <property type="component" value="Unassembled WGS sequence"/>
</dbReference>
<reference evidence="2 3" key="1">
    <citation type="journal article" date="2024" name="Science">
        <title>Giant polyketide synthase enzymes in the biosynthesis of giant marine polyether toxins.</title>
        <authorList>
            <person name="Fallon T.R."/>
            <person name="Shende V.V."/>
            <person name="Wierzbicki I.H."/>
            <person name="Pendleton A.L."/>
            <person name="Watervoot N.F."/>
            <person name="Auber R.P."/>
            <person name="Gonzalez D.J."/>
            <person name="Wisecaver J.H."/>
            <person name="Moore B.S."/>
        </authorList>
    </citation>
    <scope>NUCLEOTIDE SEQUENCE [LARGE SCALE GENOMIC DNA]</scope>
    <source>
        <strain evidence="2 3">12B1</strain>
    </source>
</reference>
<feature type="compositionally biased region" description="Basic residues" evidence="1">
    <location>
        <begin position="15"/>
        <end position="26"/>
    </location>
</feature>
<evidence type="ECO:0000313" key="3">
    <source>
        <dbReference type="Proteomes" id="UP001515480"/>
    </source>
</evidence>
<accession>A0AB34KEF1</accession>
<dbReference type="EMBL" id="JBGBPQ010000001">
    <property type="protein sequence ID" value="KAL1530845.1"/>
    <property type="molecule type" value="Genomic_DNA"/>
</dbReference>
<gene>
    <name evidence="2" type="ORF">AB1Y20_001740</name>
</gene>
<protein>
    <recommendedName>
        <fullName evidence="4">rRNA-processing protein FYV7</fullName>
    </recommendedName>
</protein>
<organism evidence="2 3">
    <name type="scientific">Prymnesium parvum</name>
    <name type="common">Toxic golden alga</name>
    <dbReference type="NCBI Taxonomy" id="97485"/>
    <lineage>
        <taxon>Eukaryota</taxon>
        <taxon>Haptista</taxon>
        <taxon>Haptophyta</taxon>
        <taxon>Prymnesiophyceae</taxon>
        <taxon>Prymnesiales</taxon>
        <taxon>Prymnesiaceae</taxon>
        <taxon>Prymnesium</taxon>
    </lineage>
</organism>
<dbReference type="Pfam" id="PF08524">
    <property type="entry name" value="rRNA_processing"/>
    <property type="match status" value="1"/>
</dbReference>
<keyword evidence="3" id="KW-1185">Reference proteome</keyword>
<evidence type="ECO:0000313" key="2">
    <source>
        <dbReference type="EMBL" id="KAL1530845.1"/>
    </source>
</evidence>
<feature type="region of interest" description="Disordered" evidence="1">
    <location>
        <begin position="1"/>
        <end position="146"/>
    </location>
</feature>
<feature type="compositionally biased region" description="Polar residues" evidence="1">
    <location>
        <begin position="128"/>
        <end position="146"/>
    </location>
</feature>
<feature type="compositionally biased region" description="Basic and acidic residues" evidence="1">
    <location>
        <begin position="78"/>
        <end position="100"/>
    </location>
</feature>